<evidence type="ECO:0000256" key="4">
    <source>
        <dbReference type="ARBA" id="ARBA00023065"/>
    </source>
</evidence>
<gene>
    <name evidence="6" type="ORF">VCUG_00294</name>
</gene>
<dbReference type="PANTHER" id="PTHR10698:SF0">
    <property type="entry name" value="V-TYPE PROTON ATPASE SUBUNIT H"/>
    <property type="match status" value="1"/>
</dbReference>
<dbReference type="Proteomes" id="UP000011081">
    <property type="component" value="Unassembled WGS sequence"/>
</dbReference>
<dbReference type="InParanoid" id="L2GY86"/>
<dbReference type="Pfam" id="PF11698">
    <property type="entry name" value="V-ATPase_H_C"/>
    <property type="match status" value="1"/>
</dbReference>
<evidence type="ECO:0000313" key="7">
    <source>
        <dbReference type="Proteomes" id="UP000011081"/>
    </source>
</evidence>
<accession>L2GY86</accession>
<proteinExistence type="inferred from homology"/>
<dbReference type="VEuPathDB" id="MicrosporidiaDB:VCUG_00294"/>
<dbReference type="InterPro" id="IPR011987">
    <property type="entry name" value="ATPase_V1-cplx_hsu_C"/>
</dbReference>
<protein>
    <recommendedName>
        <fullName evidence="5">ATPase V1 complex subunit H C-terminal domain-containing protein</fullName>
    </recommendedName>
</protein>
<name>L2GY86_VAVCU</name>
<organism evidence="6 7">
    <name type="scientific">Vavraia culicis (isolate floridensis)</name>
    <name type="common">Microsporidian parasite</name>
    <dbReference type="NCBI Taxonomy" id="948595"/>
    <lineage>
        <taxon>Eukaryota</taxon>
        <taxon>Fungi</taxon>
        <taxon>Fungi incertae sedis</taxon>
        <taxon>Microsporidia</taxon>
        <taxon>Pleistophoridae</taxon>
        <taxon>Vavraia</taxon>
    </lineage>
</organism>
<keyword evidence="3" id="KW-0375">Hydrogen ion transport</keyword>
<dbReference type="GO" id="GO:0000221">
    <property type="term" value="C:vacuolar proton-transporting V-type ATPase, V1 domain"/>
    <property type="evidence" value="ECO:0007669"/>
    <property type="project" value="InterPro"/>
</dbReference>
<dbReference type="STRING" id="948595.L2GY86"/>
<sequence length="454" mass="53477">MERLSEIEESLEGINTQNEDELSATDIFSFDDLDKRRIYLMKRQNDIPLDDLLRLCDEKDFYLKMKSIEIACKVHTNTLRDSPNSLFWQFVRSTLITEQDHEIVGFLLKCLRNFFLENLLNEEVDEELCTDLSKSVVLTDKERMSFGSNDQQKDVTADDINLLNIRISGYQPTETGVDMCYEETMDDCSAVFDSSKFLPYSKRYNQRRKIEDFRVLFISDVEVQHRLLSFVETDDLCYNTLFLFWLLSFTKEVFEKLNPVDLIGALANKIKKDSLDKIFRMACLIFMNIKKHDLFISLKNLHLMLNTSKIMLNRKSEDLEYSHNKKELYNYIMKKIKNVSSVENYLKELYSGHLEPTLYHFEESFWNVNLTKLQIKKHEIIKAIRLYLKRGERQNVVMALNDLLMFHNVDASIGRLIENYGVKDQLIELCGSNDNEIQFLALQAFLSVLNQQLY</sequence>
<keyword evidence="2" id="KW-0813">Transport</keyword>
<dbReference type="Gene3D" id="1.25.10.10">
    <property type="entry name" value="Leucine-rich Repeat Variant"/>
    <property type="match status" value="1"/>
</dbReference>
<dbReference type="OMA" id="HFEESFW"/>
<dbReference type="PANTHER" id="PTHR10698">
    <property type="entry name" value="V-TYPE PROTON ATPASE SUBUNIT H"/>
    <property type="match status" value="1"/>
</dbReference>
<dbReference type="InterPro" id="IPR038497">
    <property type="entry name" value="ATPase_V1-cplx_hsu_C_sf"/>
</dbReference>
<dbReference type="AlphaFoldDB" id="L2GY86"/>
<dbReference type="FunCoup" id="L2GY86">
    <property type="interactions" value="149"/>
</dbReference>
<dbReference type="InterPro" id="IPR011989">
    <property type="entry name" value="ARM-like"/>
</dbReference>
<comment type="similarity">
    <text evidence="1">Belongs to the V-ATPase H subunit family.</text>
</comment>
<dbReference type="EMBL" id="GL877406">
    <property type="protein sequence ID" value="ELA48253.1"/>
    <property type="molecule type" value="Genomic_DNA"/>
</dbReference>
<keyword evidence="7" id="KW-1185">Reference proteome</keyword>
<evidence type="ECO:0000313" key="6">
    <source>
        <dbReference type="EMBL" id="ELA48253.1"/>
    </source>
</evidence>
<dbReference type="HOGENOM" id="CLU_602968_0_0_1"/>
<dbReference type="RefSeq" id="XP_008073313.1">
    <property type="nucleotide sequence ID" value="XM_008075122.1"/>
</dbReference>
<feature type="domain" description="ATPase V1 complex subunit H C-terminal" evidence="5">
    <location>
        <begin position="339"/>
        <end position="451"/>
    </location>
</feature>
<dbReference type="Pfam" id="PF03224">
    <property type="entry name" value="V-ATPase_H_N"/>
    <property type="match status" value="1"/>
</dbReference>
<reference evidence="7" key="1">
    <citation type="submission" date="2011-03" db="EMBL/GenBank/DDBJ databases">
        <title>The genome sequence of Vavraia culicis strain floridensis.</title>
        <authorList>
            <consortium name="The Broad Institute Genome Sequencing Platform"/>
            <person name="Cuomo C."/>
            <person name="Becnel J."/>
            <person name="Sanscrainte N."/>
            <person name="Young S.K."/>
            <person name="Zeng Q."/>
            <person name="Gargeya S."/>
            <person name="Fitzgerald M."/>
            <person name="Haas B."/>
            <person name="Abouelleil A."/>
            <person name="Alvarado L."/>
            <person name="Arachchi H.M."/>
            <person name="Berlin A."/>
            <person name="Chapman S.B."/>
            <person name="Gearin G."/>
            <person name="Goldberg J."/>
            <person name="Griggs A."/>
            <person name="Gujja S."/>
            <person name="Hansen M."/>
            <person name="Heiman D."/>
            <person name="Howarth C."/>
            <person name="Larimer J."/>
            <person name="Lui A."/>
            <person name="MacDonald P.J.P."/>
            <person name="McCowen C."/>
            <person name="Montmayeur A."/>
            <person name="Murphy C."/>
            <person name="Neiman D."/>
            <person name="Pearson M."/>
            <person name="Priest M."/>
            <person name="Roberts A."/>
            <person name="Saif S."/>
            <person name="Shea T."/>
            <person name="Sisk P."/>
            <person name="Stolte C."/>
            <person name="Sykes S."/>
            <person name="Wortman J."/>
            <person name="Nusbaum C."/>
            <person name="Birren B."/>
        </authorList>
    </citation>
    <scope>NUCLEOTIDE SEQUENCE [LARGE SCALE GENOMIC DNA]</scope>
    <source>
        <strain evidence="7">floridensis</strain>
    </source>
</reference>
<keyword evidence="4" id="KW-0406">Ion transport</keyword>
<evidence type="ECO:0000256" key="3">
    <source>
        <dbReference type="ARBA" id="ARBA00022781"/>
    </source>
</evidence>
<dbReference type="SUPFAM" id="SSF48371">
    <property type="entry name" value="ARM repeat"/>
    <property type="match status" value="1"/>
</dbReference>
<dbReference type="InterPro" id="IPR016024">
    <property type="entry name" value="ARM-type_fold"/>
</dbReference>
<dbReference type="OrthoDB" id="10263554at2759"/>
<evidence type="ECO:0000256" key="2">
    <source>
        <dbReference type="ARBA" id="ARBA00022448"/>
    </source>
</evidence>
<dbReference type="InterPro" id="IPR004908">
    <property type="entry name" value="ATPase_V1-cplx_hsu"/>
</dbReference>
<dbReference type="Gene3D" id="1.25.40.150">
    <property type="entry name" value="V-type ATPase, subunit H, C-terminal domain"/>
    <property type="match status" value="1"/>
</dbReference>
<dbReference type="GeneID" id="19878183"/>
<evidence type="ECO:0000256" key="1">
    <source>
        <dbReference type="ARBA" id="ARBA00008613"/>
    </source>
</evidence>
<dbReference type="GO" id="GO:0046961">
    <property type="term" value="F:proton-transporting ATPase activity, rotational mechanism"/>
    <property type="evidence" value="ECO:0007669"/>
    <property type="project" value="InterPro"/>
</dbReference>
<evidence type="ECO:0000259" key="5">
    <source>
        <dbReference type="Pfam" id="PF11698"/>
    </source>
</evidence>